<proteinExistence type="predicted"/>
<gene>
    <name evidence="1" type="ORF">ACE1CA_26590</name>
</gene>
<organism evidence="1 2">
    <name type="scientific">Floridaenema evergladense BLCC-F167</name>
    <dbReference type="NCBI Taxonomy" id="3153639"/>
    <lineage>
        <taxon>Bacteria</taxon>
        <taxon>Bacillati</taxon>
        <taxon>Cyanobacteriota</taxon>
        <taxon>Cyanophyceae</taxon>
        <taxon>Oscillatoriophycideae</taxon>
        <taxon>Aerosakkonematales</taxon>
        <taxon>Aerosakkonemataceae</taxon>
        <taxon>Floridanema</taxon>
        <taxon>Floridanema evergladense</taxon>
    </lineage>
</organism>
<dbReference type="EMBL" id="JBHFNT010000235">
    <property type="protein sequence ID" value="MFB2838083.1"/>
    <property type="molecule type" value="Genomic_DNA"/>
</dbReference>
<accession>A0ABV4WTY0</accession>
<protein>
    <submittedName>
        <fullName evidence="1">Uncharacterized protein</fullName>
    </submittedName>
</protein>
<dbReference type="Proteomes" id="UP001576780">
    <property type="component" value="Unassembled WGS sequence"/>
</dbReference>
<keyword evidence="2" id="KW-1185">Reference proteome</keyword>
<reference evidence="1 2" key="1">
    <citation type="submission" date="2024-09" db="EMBL/GenBank/DDBJ databases">
        <title>Floridaenema gen nov. (Aerosakkonemataceae, Aerosakkonematales ord. nov., Cyanobacteria) from benthic tropical and subtropical fresh waters, with the description of four new species.</title>
        <authorList>
            <person name="Moretto J.A."/>
            <person name="Berthold D.E."/>
            <person name="Lefler F.W."/>
            <person name="Huang I.-S."/>
            <person name="Laughinghouse H. IV."/>
        </authorList>
    </citation>
    <scope>NUCLEOTIDE SEQUENCE [LARGE SCALE GENOMIC DNA]</scope>
    <source>
        <strain evidence="1 2">BLCC-F167</strain>
    </source>
</reference>
<evidence type="ECO:0000313" key="1">
    <source>
        <dbReference type="EMBL" id="MFB2838083.1"/>
    </source>
</evidence>
<name>A0ABV4WTY0_9CYAN</name>
<evidence type="ECO:0000313" key="2">
    <source>
        <dbReference type="Proteomes" id="UP001576780"/>
    </source>
</evidence>
<dbReference type="RefSeq" id="WP_413280414.1">
    <property type="nucleotide sequence ID" value="NZ_JBHFNT010000235.1"/>
</dbReference>
<sequence>MELRVGRSLGLFEVEPRKFSDKRFPTVYFNVKIADLLIIAEAIEALLCDSAYSKKEVSRSFTLSRTTTAQRVWHGCHV</sequence>
<comment type="caution">
    <text evidence="1">The sequence shown here is derived from an EMBL/GenBank/DDBJ whole genome shotgun (WGS) entry which is preliminary data.</text>
</comment>